<dbReference type="InterPro" id="IPR011250">
    <property type="entry name" value="OMP/PagP_B-barrel"/>
</dbReference>
<keyword evidence="3" id="KW-1134">Transmembrane beta strand</keyword>
<proteinExistence type="inferred from homology"/>
<keyword evidence="10" id="KW-1185">Reference proteome</keyword>
<keyword evidence="5" id="KW-0472">Membrane</keyword>
<keyword evidence="4" id="KW-0812">Transmembrane</keyword>
<evidence type="ECO:0000256" key="2">
    <source>
        <dbReference type="ARBA" id="ARBA00009830"/>
    </source>
</evidence>
<dbReference type="SUPFAM" id="SSF56925">
    <property type="entry name" value="OMPA-like"/>
    <property type="match status" value="1"/>
</dbReference>
<dbReference type="GO" id="GO:0015288">
    <property type="term" value="F:porin activity"/>
    <property type="evidence" value="ECO:0007669"/>
    <property type="project" value="InterPro"/>
</dbReference>
<gene>
    <name evidence="9" type="ORF">C7N83_05185</name>
</gene>
<evidence type="ECO:0000256" key="3">
    <source>
        <dbReference type="ARBA" id="ARBA00022452"/>
    </source>
</evidence>
<evidence type="ECO:0000256" key="6">
    <source>
        <dbReference type="ARBA" id="ARBA00023237"/>
    </source>
</evidence>
<evidence type="ECO:0000259" key="8">
    <source>
        <dbReference type="Pfam" id="PF02462"/>
    </source>
</evidence>
<dbReference type="Pfam" id="PF02462">
    <property type="entry name" value="Opacity"/>
    <property type="match status" value="1"/>
</dbReference>
<keyword evidence="7" id="KW-0732">Signal</keyword>
<feature type="domain" description="Porin opacity type" evidence="8">
    <location>
        <begin position="53"/>
        <end position="186"/>
    </location>
</feature>
<evidence type="ECO:0000256" key="1">
    <source>
        <dbReference type="ARBA" id="ARBA00004442"/>
    </source>
</evidence>
<dbReference type="AlphaFoldDB" id="A0A2P7U0X8"/>
<dbReference type="InterPro" id="IPR003394">
    <property type="entry name" value="Porin_opacity"/>
</dbReference>
<dbReference type="Gene3D" id="2.40.160.20">
    <property type="match status" value="1"/>
</dbReference>
<comment type="subcellular location">
    <subcellularLocation>
        <location evidence="1">Cell outer membrane</location>
    </subcellularLocation>
</comment>
<dbReference type="OrthoDB" id="6648740at2"/>
<comment type="similarity">
    <text evidence="2">Belongs to the opacity porin family.</text>
</comment>
<evidence type="ECO:0000256" key="4">
    <source>
        <dbReference type="ARBA" id="ARBA00022692"/>
    </source>
</evidence>
<dbReference type="EMBL" id="PXYY01000022">
    <property type="protein sequence ID" value="PSJ80624.1"/>
    <property type="molecule type" value="Genomic_DNA"/>
</dbReference>
<sequence length="186" mass="20072">MKKMSVIVAGLLMSAHVLAAPGVYVQGDVGVSQVKMKDGGSTAKKGFSPRLTVGYDFGNNVRAGVDYTHHKNQKYNFSGDRGKAKFQSVGVSAVYDFDMSQPIKPYVGARLGLNRVSGSWTTNSTNSKTSGSYRKTRIGAGVLAGVSYDVTQNVALDAGYRYNYWGKFNDAKVHSHEASVGVRVKF</sequence>
<name>A0A2P7U0X8_9NEIS</name>
<evidence type="ECO:0000256" key="5">
    <source>
        <dbReference type="ARBA" id="ARBA00023136"/>
    </source>
</evidence>
<dbReference type="GO" id="GO:0009279">
    <property type="term" value="C:cell outer membrane"/>
    <property type="evidence" value="ECO:0007669"/>
    <property type="project" value="UniProtKB-SubCell"/>
</dbReference>
<keyword evidence="6" id="KW-0998">Cell outer membrane</keyword>
<comment type="caution">
    <text evidence="9">The sequence shown here is derived from an EMBL/GenBank/DDBJ whole genome shotgun (WGS) entry which is preliminary data.</text>
</comment>
<accession>A0A2P7U0X8</accession>
<evidence type="ECO:0000313" key="9">
    <source>
        <dbReference type="EMBL" id="PSJ80624.1"/>
    </source>
</evidence>
<protein>
    <submittedName>
        <fullName evidence="9">Autotransporter outer membrane beta-barrel domain-containing protein</fullName>
    </submittedName>
</protein>
<dbReference type="Proteomes" id="UP000241868">
    <property type="component" value="Unassembled WGS sequence"/>
</dbReference>
<reference evidence="9 10" key="1">
    <citation type="submission" date="2018-03" db="EMBL/GenBank/DDBJ databases">
        <title>Neisseria weixii sp. nov., isolated from the intestinal contents of Tibetan Plateau pika (Ochotona curzoniae) in Yushu, Qinghai Province, China.</title>
        <authorList>
            <person name="Gui Z."/>
        </authorList>
    </citation>
    <scope>NUCLEOTIDE SEQUENCE [LARGE SCALE GENOMIC DNA]</scope>
    <source>
        <strain evidence="9 10">ATCC 51483</strain>
    </source>
</reference>
<feature type="signal peptide" evidence="7">
    <location>
        <begin position="1"/>
        <end position="19"/>
    </location>
</feature>
<evidence type="ECO:0000256" key="7">
    <source>
        <dbReference type="SAM" id="SignalP"/>
    </source>
</evidence>
<organism evidence="9 10">
    <name type="scientific">Neisseria iguanae</name>
    <dbReference type="NCBI Taxonomy" id="90242"/>
    <lineage>
        <taxon>Bacteria</taxon>
        <taxon>Pseudomonadati</taxon>
        <taxon>Pseudomonadota</taxon>
        <taxon>Betaproteobacteria</taxon>
        <taxon>Neisseriales</taxon>
        <taxon>Neisseriaceae</taxon>
        <taxon>Neisseria</taxon>
    </lineage>
</organism>
<evidence type="ECO:0000313" key="10">
    <source>
        <dbReference type="Proteomes" id="UP000241868"/>
    </source>
</evidence>
<feature type="chain" id="PRO_5015105689" evidence="7">
    <location>
        <begin position="20"/>
        <end position="186"/>
    </location>
</feature>